<evidence type="ECO:0000256" key="5">
    <source>
        <dbReference type="ARBA" id="ARBA00022989"/>
    </source>
</evidence>
<name>A0A967AAL8_9FLAO</name>
<accession>A0A967AAL8</accession>
<dbReference type="GO" id="GO:0005886">
    <property type="term" value="C:plasma membrane"/>
    <property type="evidence" value="ECO:0007669"/>
    <property type="project" value="UniProtKB-SubCell"/>
</dbReference>
<dbReference type="GO" id="GO:0043952">
    <property type="term" value="P:protein transport by the Sec complex"/>
    <property type="evidence" value="ECO:0007669"/>
    <property type="project" value="UniProtKB-UniRule"/>
</dbReference>
<dbReference type="InterPro" id="IPR005807">
    <property type="entry name" value="SecE_bac"/>
</dbReference>
<organism evidence="9 10">
    <name type="scientific">Psychroflexus maritimus</name>
    <dbReference type="NCBI Taxonomy" id="2714865"/>
    <lineage>
        <taxon>Bacteria</taxon>
        <taxon>Pseudomonadati</taxon>
        <taxon>Bacteroidota</taxon>
        <taxon>Flavobacteriia</taxon>
        <taxon>Flavobacteriales</taxon>
        <taxon>Flavobacteriaceae</taxon>
        <taxon>Psychroflexus</taxon>
    </lineage>
</organism>
<dbReference type="EMBL" id="JAANAS010000001">
    <property type="protein sequence ID" value="NGZ88707.1"/>
    <property type="molecule type" value="Genomic_DNA"/>
</dbReference>
<dbReference type="GO" id="GO:0008320">
    <property type="term" value="F:protein transmembrane transporter activity"/>
    <property type="evidence" value="ECO:0007669"/>
    <property type="project" value="UniProtKB-UniRule"/>
</dbReference>
<evidence type="ECO:0000313" key="10">
    <source>
        <dbReference type="Proteomes" id="UP000643701"/>
    </source>
</evidence>
<dbReference type="NCBIfam" id="TIGR00964">
    <property type="entry name" value="secE_bact"/>
    <property type="match status" value="1"/>
</dbReference>
<keyword evidence="3 8" id="KW-0812">Transmembrane</keyword>
<dbReference type="InterPro" id="IPR001901">
    <property type="entry name" value="Translocase_SecE/Sec61-g"/>
</dbReference>
<evidence type="ECO:0000256" key="4">
    <source>
        <dbReference type="ARBA" id="ARBA00022927"/>
    </source>
</evidence>
<evidence type="ECO:0000256" key="7">
    <source>
        <dbReference type="ARBA" id="ARBA00023136"/>
    </source>
</evidence>
<sequence>MASFSKYVNSSFRELKNNVTWPTLKEAQRLMLIVAIFSVLFSLAIWGVDEVFGGVIKQYFSWVKS</sequence>
<protein>
    <recommendedName>
        <fullName evidence="8">Protein translocase subunit SecE</fullName>
    </recommendedName>
</protein>
<dbReference type="RefSeq" id="WP_166398977.1">
    <property type="nucleotide sequence ID" value="NZ_JAANAS010000001.1"/>
</dbReference>
<dbReference type="Pfam" id="PF00584">
    <property type="entry name" value="SecE"/>
    <property type="match status" value="1"/>
</dbReference>
<dbReference type="InterPro" id="IPR038379">
    <property type="entry name" value="SecE_sf"/>
</dbReference>
<evidence type="ECO:0000256" key="6">
    <source>
        <dbReference type="ARBA" id="ARBA00023010"/>
    </source>
</evidence>
<comment type="caution">
    <text evidence="9">The sequence shown here is derived from an EMBL/GenBank/DDBJ whole genome shotgun (WGS) entry which is preliminary data.</text>
</comment>
<keyword evidence="2 8" id="KW-0813">Transport</keyword>
<dbReference type="HAMAP" id="MF_00422">
    <property type="entry name" value="SecE"/>
    <property type="match status" value="1"/>
</dbReference>
<dbReference type="GO" id="GO:0009306">
    <property type="term" value="P:protein secretion"/>
    <property type="evidence" value="ECO:0007669"/>
    <property type="project" value="UniProtKB-UniRule"/>
</dbReference>
<comment type="subcellular location">
    <subcellularLocation>
        <location evidence="8">Cell membrane</location>
        <topology evidence="8">Single-pass membrane protein</topology>
    </subcellularLocation>
    <subcellularLocation>
        <location evidence="1">Membrane</location>
    </subcellularLocation>
</comment>
<keyword evidence="8" id="KW-1003">Cell membrane</keyword>
<dbReference type="GO" id="GO:0006605">
    <property type="term" value="P:protein targeting"/>
    <property type="evidence" value="ECO:0007669"/>
    <property type="project" value="UniProtKB-UniRule"/>
</dbReference>
<gene>
    <name evidence="8 9" type="primary">secE</name>
    <name evidence="9" type="ORF">G7034_00365</name>
</gene>
<comment type="function">
    <text evidence="8">Essential subunit of the Sec protein translocation channel SecYEG. Clamps together the 2 halves of SecY. May contact the channel plug during translocation.</text>
</comment>
<feature type="transmembrane region" description="Helical" evidence="8">
    <location>
        <begin position="30"/>
        <end position="48"/>
    </location>
</feature>
<evidence type="ECO:0000256" key="8">
    <source>
        <dbReference type="HAMAP-Rule" id="MF_00422"/>
    </source>
</evidence>
<evidence type="ECO:0000256" key="2">
    <source>
        <dbReference type="ARBA" id="ARBA00022448"/>
    </source>
</evidence>
<comment type="subunit">
    <text evidence="8">Component of the Sec protein translocase complex. Heterotrimer consisting of SecY, SecE and SecG subunits. The heterotrimers can form oligomers, although 1 heterotrimer is thought to be able to translocate proteins. Interacts with the ribosome. Interacts with SecDF, and other proteins may be involved. Interacts with SecA.</text>
</comment>
<keyword evidence="7 8" id="KW-0472">Membrane</keyword>
<evidence type="ECO:0000256" key="3">
    <source>
        <dbReference type="ARBA" id="ARBA00022692"/>
    </source>
</evidence>
<dbReference type="Gene3D" id="1.20.5.1030">
    <property type="entry name" value="Preprotein translocase secy subunit"/>
    <property type="match status" value="1"/>
</dbReference>
<dbReference type="Proteomes" id="UP000643701">
    <property type="component" value="Unassembled WGS sequence"/>
</dbReference>
<comment type="similarity">
    <text evidence="8">Belongs to the SecE/SEC61-gamma family.</text>
</comment>
<keyword evidence="4 8" id="KW-0653">Protein transport</keyword>
<proteinExistence type="inferred from homology"/>
<dbReference type="AlphaFoldDB" id="A0A967AAL8"/>
<reference evidence="9" key="1">
    <citation type="submission" date="2020-03" db="EMBL/GenBank/DDBJ databases">
        <title>Psychroflexus Maritimus sp. nov., isolate from marine sediment.</title>
        <authorList>
            <person name="Zhong Y.-L."/>
        </authorList>
    </citation>
    <scope>NUCLEOTIDE SEQUENCE</scope>
    <source>
        <strain evidence="9">C1</strain>
    </source>
</reference>
<keyword evidence="6 8" id="KW-0811">Translocation</keyword>
<keyword evidence="5 8" id="KW-1133">Transmembrane helix</keyword>
<evidence type="ECO:0000256" key="1">
    <source>
        <dbReference type="ARBA" id="ARBA00004370"/>
    </source>
</evidence>
<dbReference type="GO" id="GO:0065002">
    <property type="term" value="P:intracellular protein transmembrane transport"/>
    <property type="evidence" value="ECO:0007669"/>
    <property type="project" value="UniProtKB-UniRule"/>
</dbReference>
<keyword evidence="10" id="KW-1185">Reference proteome</keyword>
<evidence type="ECO:0000313" key="9">
    <source>
        <dbReference type="EMBL" id="NGZ88707.1"/>
    </source>
</evidence>